<gene>
    <name evidence="3" type="ORF">Tsubulata_003352</name>
</gene>
<dbReference type="SUPFAM" id="SSF53474">
    <property type="entry name" value="alpha/beta-Hydrolases"/>
    <property type="match status" value="1"/>
</dbReference>
<dbReference type="PANTHER" id="PTHR23024:SF673">
    <property type="entry name" value="ALPHA_BETA HYDROLASE FOLD-3 DOMAIN-CONTAINING PROTEIN"/>
    <property type="match status" value="1"/>
</dbReference>
<evidence type="ECO:0000313" key="3">
    <source>
        <dbReference type="EMBL" id="KAJ4848479.1"/>
    </source>
</evidence>
<reference evidence="3" key="2">
    <citation type="journal article" date="2023" name="Plants (Basel)">
        <title>Annotation of the Turnera subulata (Passifloraceae) Draft Genome Reveals the S-Locus Evolved after the Divergence of Turneroideae from Passifloroideae in a Stepwise Manner.</title>
        <authorList>
            <person name="Henning P.M."/>
            <person name="Roalson E.H."/>
            <person name="Mir W."/>
            <person name="McCubbin A.G."/>
            <person name="Shore J.S."/>
        </authorList>
    </citation>
    <scope>NUCLEOTIDE SEQUENCE</scope>
    <source>
        <strain evidence="3">F60SS</strain>
    </source>
</reference>
<dbReference type="Pfam" id="PF07859">
    <property type="entry name" value="Abhydrolase_3"/>
    <property type="match status" value="1"/>
</dbReference>
<dbReference type="OrthoDB" id="408631at2759"/>
<proteinExistence type="inferred from homology"/>
<dbReference type="Gene3D" id="3.40.50.1820">
    <property type="entry name" value="alpha/beta hydrolase"/>
    <property type="match status" value="1"/>
</dbReference>
<dbReference type="InterPro" id="IPR013094">
    <property type="entry name" value="AB_hydrolase_3"/>
</dbReference>
<evidence type="ECO:0000256" key="1">
    <source>
        <dbReference type="ARBA" id="ARBA00010515"/>
    </source>
</evidence>
<dbReference type="InterPro" id="IPR029058">
    <property type="entry name" value="AB_hydrolase_fold"/>
</dbReference>
<name>A0A9Q0GE09_9ROSI</name>
<accession>A0A9Q0GE09</accession>
<comment type="caution">
    <text evidence="3">The sequence shown here is derived from an EMBL/GenBank/DDBJ whole genome shotgun (WGS) entry which is preliminary data.</text>
</comment>
<dbReference type="PANTHER" id="PTHR23024">
    <property type="entry name" value="ARYLACETAMIDE DEACETYLASE"/>
    <property type="match status" value="1"/>
</dbReference>
<feature type="domain" description="Alpha/beta hydrolase fold-3" evidence="2">
    <location>
        <begin position="80"/>
        <end position="300"/>
    </location>
</feature>
<organism evidence="3 4">
    <name type="scientific">Turnera subulata</name>
    <dbReference type="NCBI Taxonomy" id="218843"/>
    <lineage>
        <taxon>Eukaryota</taxon>
        <taxon>Viridiplantae</taxon>
        <taxon>Streptophyta</taxon>
        <taxon>Embryophyta</taxon>
        <taxon>Tracheophyta</taxon>
        <taxon>Spermatophyta</taxon>
        <taxon>Magnoliopsida</taxon>
        <taxon>eudicotyledons</taxon>
        <taxon>Gunneridae</taxon>
        <taxon>Pentapetalae</taxon>
        <taxon>rosids</taxon>
        <taxon>fabids</taxon>
        <taxon>Malpighiales</taxon>
        <taxon>Passifloraceae</taxon>
        <taxon>Turnera</taxon>
    </lineage>
</organism>
<evidence type="ECO:0000259" key="2">
    <source>
        <dbReference type="Pfam" id="PF07859"/>
    </source>
</evidence>
<dbReference type="EMBL" id="JAKUCV010000897">
    <property type="protein sequence ID" value="KAJ4848479.1"/>
    <property type="molecule type" value="Genomic_DNA"/>
</dbReference>
<protein>
    <recommendedName>
        <fullName evidence="2">Alpha/beta hydrolase fold-3 domain-containing protein</fullName>
    </recommendedName>
</protein>
<comment type="similarity">
    <text evidence="1">Belongs to the 'GDXG' lipolytic enzyme family.</text>
</comment>
<dbReference type="AlphaFoldDB" id="A0A9Q0GE09"/>
<evidence type="ECO:0000313" key="4">
    <source>
        <dbReference type="Proteomes" id="UP001141552"/>
    </source>
</evidence>
<reference evidence="3" key="1">
    <citation type="submission" date="2022-02" db="EMBL/GenBank/DDBJ databases">
        <authorList>
            <person name="Henning P.M."/>
            <person name="McCubbin A.G."/>
            <person name="Shore J.S."/>
        </authorList>
    </citation>
    <scope>NUCLEOTIDE SEQUENCE</scope>
    <source>
        <strain evidence="3">F60SS</strain>
        <tissue evidence="3">Leaves</tissue>
    </source>
</reference>
<dbReference type="InterPro" id="IPR050466">
    <property type="entry name" value="Carboxylest/Gibb_receptor"/>
</dbReference>
<dbReference type="GO" id="GO:0016787">
    <property type="term" value="F:hydrolase activity"/>
    <property type="evidence" value="ECO:0007669"/>
    <property type="project" value="InterPro"/>
</dbReference>
<dbReference type="Proteomes" id="UP001141552">
    <property type="component" value="Unassembled WGS sequence"/>
</dbReference>
<sequence>MSDFYDHLHLKLNPDGTVSRFLKLPPASADAQASSGDSPSVTKTLTLDPAKKTSVRLYLPSQLNAKNNKTNNASSRLPIVVYFHGNSFVVNGTDNLPLQLWCSNYCNVMPAIIVLVDYRLAPENRLPAQYEDAIDALQWVKKQVLDPKGEPWLKDYGDLSCCYMHGDDSGGNIVFHAALRATSLDLSPLKVAGLIMNQPLFGGKQRTQSEMKYATDQILPLPVLDLIWELALPKGTDRGHRYCNPMVDGPHREMLHNLPRSLVIGFGMDPLIDRQQDFVEMLALNGAQVEAQFDQVGFHRIELVDTKRAVAINDLIKEFISADNKNRSLKPNHN</sequence>
<keyword evidence="4" id="KW-1185">Reference proteome</keyword>